<evidence type="ECO:0000313" key="2">
    <source>
        <dbReference type="Proteomes" id="UP001183582"/>
    </source>
</evidence>
<evidence type="ECO:0000313" key="1">
    <source>
        <dbReference type="EMBL" id="MDS0244682.1"/>
    </source>
</evidence>
<sequence length="216" mass="23471">MAHVTKTVIEQLDILESLGLFDAARRDHAAVAEAAAILRAAPPRGETSLVGLHPAWFPASGLAPLMTREGKPGFVVEDMTDVDDFLPSGFELPGHPLYLVHGVERGDDLRNVSPEEALPRITAAGRRGLTLHEGLSWAITHPEIIEADHCVMTIGSRRAKPLARAGDGVAYDARTPALWNASGTGRDGKDRRGAPKLGWCWWRNRHTWLGIASAER</sequence>
<dbReference type="Pfam" id="PF18959">
    <property type="entry name" value="DUF5701"/>
    <property type="match status" value="1"/>
</dbReference>
<reference evidence="1 2" key="1">
    <citation type="submission" date="2021-06" db="EMBL/GenBank/DDBJ databases">
        <title>Genome-based taxonomic framework of Microbacterium strains isolated from marine environment, the description of four new species and reclassification of four preexisting species.</title>
        <authorList>
            <person name="Lee S.D."/>
            <person name="Kim S.-M."/>
            <person name="Byeon Y.-S."/>
            <person name="Yang H.L."/>
            <person name="Kim I.S."/>
        </authorList>
    </citation>
    <scope>NUCLEOTIDE SEQUENCE [LARGE SCALE GENOMIC DNA]</scope>
    <source>
        <strain evidence="1 2">KACC 20514</strain>
    </source>
</reference>
<proteinExistence type="predicted"/>
<protein>
    <submittedName>
        <fullName evidence="1">Uncharacterized protein</fullName>
    </submittedName>
</protein>
<accession>A0AAJ2HBZ8</accession>
<dbReference type="AlphaFoldDB" id="A0AAJ2HBZ8"/>
<dbReference type="Proteomes" id="UP001183582">
    <property type="component" value="Unassembled WGS sequence"/>
</dbReference>
<dbReference type="InterPro" id="IPR043755">
    <property type="entry name" value="DUF5701"/>
</dbReference>
<name>A0AAJ2HBZ8_9MICO</name>
<dbReference type="EMBL" id="JAHWXH010000001">
    <property type="protein sequence ID" value="MDS0244682.1"/>
    <property type="molecule type" value="Genomic_DNA"/>
</dbReference>
<dbReference type="GeneID" id="301457272"/>
<dbReference type="RefSeq" id="WP_343823337.1">
    <property type="nucleotide sequence ID" value="NZ_BAAAGR010000001.1"/>
</dbReference>
<organism evidence="1 2">
    <name type="scientific">Microbacterium aurantiacum</name>
    <dbReference type="NCBI Taxonomy" id="162393"/>
    <lineage>
        <taxon>Bacteria</taxon>
        <taxon>Bacillati</taxon>
        <taxon>Actinomycetota</taxon>
        <taxon>Actinomycetes</taxon>
        <taxon>Micrococcales</taxon>
        <taxon>Microbacteriaceae</taxon>
        <taxon>Microbacterium</taxon>
    </lineage>
</organism>
<gene>
    <name evidence="1" type="ORF">KZC50_03550</name>
</gene>
<comment type="caution">
    <text evidence="1">The sequence shown here is derived from an EMBL/GenBank/DDBJ whole genome shotgun (WGS) entry which is preliminary data.</text>
</comment>